<proteinExistence type="inferred from homology"/>
<dbReference type="InterPro" id="IPR003710">
    <property type="entry name" value="ApbA"/>
</dbReference>
<dbReference type="InterPro" id="IPR008927">
    <property type="entry name" value="6-PGluconate_DH-like_C_sf"/>
</dbReference>
<evidence type="ECO:0000256" key="4">
    <source>
        <dbReference type="ARBA" id="ARBA00023002"/>
    </source>
</evidence>
<evidence type="ECO:0000259" key="7">
    <source>
        <dbReference type="Pfam" id="PF02558"/>
    </source>
</evidence>
<evidence type="ECO:0000256" key="2">
    <source>
        <dbReference type="ARBA" id="ARBA00013014"/>
    </source>
</evidence>
<evidence type="ECO:0000313" key="10">
    <source>
        <dbReference type="Proteomes" id="UP001447188"/>
    </source>
</evidence>
<dbReference type="InterPro" id="IPR050838">
    <property type="entry name" value="Ketopantoate_reductase"/>
</dbReference>
<dbReference type="NCBIfam" id="TIGR00745">
    <property type="entry name" value="apbA_panE"/>
    <property type="match status" value="1"/>
</dbReference>
<dbReference type="SUPFAM" id="SSF51735">
    <property type="entry name" value="NAD(P)-binding Rossmann-fold domains"/>
    <property type="match status" value="1"/>
</dbReference>
<dbReference type="InterPro" id="IPR013328">
    <property type="entry name" value="6PGD_dom2"/>
</dbReference>
<evidence type="ECO:0000256" key="6">
    <source>
        <dbReference type="SAM" id="MobiDB-lite"/>
    </source>
</evidence>
<dbReference type="InterPro" id="IPR036291">
    <property type="entry name" value="NAD(P)-bd_dom_sf"/>
</dbReference>
<keyword evidence="3" id="KW-0521">NADP</keyword>
<name>A0ABR3GGS0_9PEZI</name>
<comment type="caution">
    <text evidence="9">The sequence shown here is derived from an EMBL/GenBank/DDBJ whole genome shotgun (WGS) entry which is preliminary data.</text>
</comment>
<comment type="similarity">
    <text evidence="1">Belongs to the ketopantoate reductase family.</text>
</comment>
<gene>
    <name evidence="9" type="primary">PAN5</name>
    <name evidence="9" type="ORF">Q9L58_005941</name>
</gene>
<dbReference type="InterPro" id="IPR013752">
    <property type="entry name" value="KPA_reductase"/>
</dbReference>
<accession>A0ABR3GGS0</accession>
<dbReference type="Pfam" id="PF08546">
    <property type="entry name" value="ApbA_C"/>
    <property type="match status" value="1"/>
</dbReference>
<dbReference type="EMBL" id="JBBBZM010000077">
    <property type="protein sequence ID" value="KAL0635120.1"/>
    <property type="molecule type" value="Genomic_DNA"/>
</dbReference>
<dbReference type="Gene3D" id="3.40.50.720">
    <property type="entry name" value="NAD(P)-binding Rossmann-like Domain"/>
    <property type="match status" value="1"/>
</dbReference>
<keyword evidence="4" id="KW-0560">Oxidoreductase</keyword>
<keyword evidence="10" id="KW-1185">Reference proteome</keyword>
<dbReference type="Pfam" id="PF02558">
    <property type="entry name" value="ApbA"/>
    <property type="match status" value="1"/>
</dbReference>
<feature type="compositionally biased region" description="Polar residues" evidence="6">
    <location>
        <begin position="1"/>
        <end position="13"/>
    </location>
</feature>
<reference evidence="9 10" key="1">
    <citation type="submission" date="2024-02" db="EMBL/GenBank/DDBJ databases">
        <title>Discinaceae phylogenomics.</title>
        <authorList>
            <person name="Dirks A.C."/>
            <person name="James T.Y."/>
        </authorList>
    </citation>
    <scope>NUCLEOTIDE SEQUENCE [LARGE SCALE GENOMIC DNA]</scope>
    <source>
        <strain evidence="9 10">ACD0624</strain>
    </source>
</reference>
<dbReference type="SUPFAM" id="SSF48179">
    <property type="entry name" value="6-phosphogluconate dehydrogenase C-terminal domain-like"/>
    <property type="match status" value="1"/>
</dbReference>
<organism evidence="9 10">
    <name type="scientific">Discina gigas</name>
    <dbReference type="NCBI Taxonomy" id="1032678"/>
    <lineage>
        <taxon>Eukaryota</taxon>
        <taxon>Fungi</taxon>
        <taxon>Dikarya</taxon>
        <taxon>Ascomycota</taxon>
        <taxon>Pezizomycotina</taxon>
        <taxon>Pezizomycetes</taxon>
        <taxon>Pezizales</taxon>
        <taxon>Discinaceae</taxon>
        <taxon>Discina</taxon>
    </lineage>
</organism>
<dbReference type="EC" id="1.1.1.169" evidence="2"/>
<evidence type="ECO:0000259" key="8">
    <source>
        <dbReference type="Pfam" id="PF08546"/>
    </source>
</evidence>
<evidence type="ECO:0000313" key="9">
    <source>
        <dbReference type="EMBL" id="KAL0635120.1"/>
    </source>
</evidence>
<dbReference type="PANTHER" id="PTHR43765:SF2">
    <property type="entry name" value="2-DEHYDROPANTOATE 2-REDUCTASE"/>
    <property type="match status" value="1"/>
</dbReference>
<evidence type="ECO:0000256" key="1">
    <source>
        <dbReference type="ARBA" id="ARBA00007870"/>
    </source>
</evidence>
<evidence type="ECO:0000256" key="3">
    <source>
        <dbReference type="ARBA" id="ARBA00022857"/>
    </source>
</evidence>
<dbReference type="InterPro" id="IPR013332">
    <property type="entry name" value="KPR_N"/>
</dbReference>
<dbReference type="Proteomes" id="UP001447188">
    <property type="component" value="Unassembled WGS sequence"/>
</dbReference>
<evidence type="ECO:0000256" key="5">
    <source>
        <dbReference type="ARBA" id="ARBA00032024"/>
    </source>
</evidence>
<feature type="domain" description="Ketopantoate reductase C-terminal" evidence="8">
    <location>
        <begin position="259"/>
        <end position="389"/>
    </location>
</feature>
<dbReference type="PANTHER" id="PTHR43765">
    <property type="entry name" value="2-DEHYDROPANTOATE 2-REDUCTASE-RELATED"/>
    <property type="match status" value="1"/>
</dbReference>
<feature type="region of interest" description="Disordered" evidence="6">
    <location>
        <begin position="1"/>
        <end position="27"/>
    </location>
</feature>
<feature type="domain" description="Ketopantoate reductase N-terminal" evidence="7">
    <location>
        <begin position="32"/>
        <end position="198"/>
    </location>
</feature>
<protein>
    <recommendedName>
        <fullName evidence="2">2-dehydropantoate 2-reductase</fullName>
        <ecNumber evidence="2">1.1.1.169</ecNumber>
    </recommendedName>
    <alternativeName>
        <fullName evidence="5">Ketopantoate reductase</fullName>
    </alternativeName>
</protein>
<sequence>MASAQLHSTASPTRPSPRQDYPYPEANPQSRIHVLGIGNIGKVVAHSLRSLPAPPPVSLLLQNYTKKREFDSANSAITVFRPNRAESSVAGFDAELTNAFAGDGSPIINPWPIWNLIVTTKAHHTVAALKPIVSRLTRDSTILILQNGMGVVNEVTAQLFPDPESRPHFVTGITTHGIYSKGPFSIVQKGFGNIQLGCPPLRLEPAPAPFGFWYPPKEPLSTDKPPPLSSLAPTTEYLISTLLDAPDLSASHISLPELLSVQLEKLAVNAVINPLTVLFDCHNGELLENFYIAQTMRVVLWEVSQVLCALPEVAGVPGREIRFSAERLYDVVIKVARATADNWSSMLQDVRNGKQTEIDYINGFVVGKARENSLPCTMNLMLVNIVKGKGKIVQQREKMAVPFVEA</sequence>
<dbReference type="Gene3D" id="1.10.1040.10">
    <property type="entry name" value="N-(1-d-carboxylethyl)-l-norvaline Dehydrogenase, domain 2"/>
    <property type="match status" value="1"/>
</dbReference>